<keyword evidence="2 4" id="KW-0472">Membrane</keyword>
<reference evidence="6" key="1">
    <citation type="submission" date="2021-10" db="EMBL/GenBank/DDBJ databases">
        <title>Tropical sea cucumber genome reveals ecological adaptation and Cuvierian tubules defense mechanism.</title>
        <authorList>
            <person name="Chen T."/>
        </authorList>
    </citation>
    <scope>NUCLEOTIDE SEQUENCE</scope>
    <source>
        <strain evidence="6">Nanhai2018</strain>
        <tissue evidence="6">Muscle</tissue>
    </source>
</reference>
<keyword evidence="7" id="KW-1185">Reference proteome</keyword>
<dbReference type="InterPro" id="IPR036179">
    <property type="entry name" value="Ig-like_dom_sf"/>
</dbReference>
<sequence length="263" mass="29442">MYLKVNGIETSSTTYVKESEEVNITCHAIGARPAPQITWMDYYPNDTQMQQSNTLNSTFDVTSTLILNASKDEEVFICRSRIDEVNITDEISVKLVSYVLPAPILTVDDNSSDVIYIEQEESVTITCDASGAKPQAELTWMINKYPVDETSFKIRRPSNVFNVLKLQPRQNDTVKCTIFLPGPNETKMDSITFYVKDRNEGQSEDGRFGSLIIWIVISLAATFMTVAVCCVGFARRRVTGESAFTFYPNLIYKGGDLFSVLGA</sequence>
<comment type="caution">
    <text evidence="6">The sequence shown here is derived from an EMBL/GenBank/DDBJ whole genome shotgun (WGS) entry which is preliminary data.</text>
</comment>
<dbReference type="Proteomes" id="UP001152320">
    <property type="component" value="Unassembled WGS sequence"/>
</dbReference>
<keyword evidence="4" id="KW-1133">Transmembrane helix</keyword>
<dbReference type="Gene3D" id="2.60.40.10">
    <property type="entry name" value="Immunoglobulins"/>
    <property type="match status" value="2"/>
</dbReference>
<feature type="domain" description="Ig-like" evidence="5">
    <location>
        <begin position="103"/>
        <end position="192"/>
    </location>
</feature>
<evidence type="ECO:0000313" key="7">
    <source>
        <dbReference type="Proteomes" id="UP001152320"/>
    </source>
</evidence>
<dbReference type="GO" id="GO:0016020">
    <property type="term" value="C:membrane"/>
    <property type="evidence" value="ECO:0007669"/>
    <property type="project" value="UniProtKB-SubCell"/>
</dbReference>
<feature type="transmembrane region" description="Helical" evidence="4">
    <location>
        <begin position="211"/>
        <end position="234"/>
    </location>
</feature>
<evidence type="ECO:0000256" key="2">
    <source>
        <dbReference type="ARBA" id="ARBA00023136"/>
    </source>
</evidence>
<dbReference type="InterPro" id="IPR003599">
    <property type="entry name" value="Ig_sub"/>
</dbReference>
<dbReference type="PROSITE" id="PS50835">
    <property type="entry name" value="IG_LIKE"/>
    <property type="match status" value="2"/>
</dbReference>
<accession>A0A9Q1B8G5</accession>
<evidence type="ECO:0000259" key="5">
    <source>
        <dbReference type="PROSITE" id="PS50835"/>
    </source>
</evidence>
<comment type="subcellular location">
    <subcellularLocation>
        <location evidence="1">Membrane</location>
        <topology evidence="1">Single-pass membrane protein</topology>
    </subcellularLocation>
</comment>
<dbReference type="OrthoDB" id="10055806at2759"/>
<evidence type="ECO:0000256" key="3">
    <source>
        <dbReference type="ARBA" id="ARBA00023157"/>
    </source>
</evidence>
<gene>
    <name evidence="6" type="ORF">HOLleu_45105</name>
</gene>
<evidence type="ECO:0000256" key="1">
    <source>
        <dbReference type="ARBA" id="ARBA00004167"/>
    </source>
</evidence>
<dbReference type="InterPro" id="IPR013162">
    <property type="entry name" value="CD80_C2-set"/>
</dbReference>
<dbReference type="SMART" id="SM00409">
    <property type="entry name" value="IG"/>
    <property type="match status" value="2"/>
</dbReference>
<dbReference type="InterPro" id="IPR007110">
    <property type="entry name" value="Ig-like_dom"/>
</dbReference>
<dbReference type="EMBL" id="JAIZAY010001852">
    <property type="protein sequence ID" value="KAJ8017466.1"/>
    <property type="molecule type" value="Genomic_DNA"/>
</dbReference>
<dbReference type="PANTHER" id="PTHR44991:SF1">
    <property type="entry name" value="IMMUNOGLOBULIN SUPERFAMILY MEMBER 5"/>
    <property type="match status" value="1"/>
</dbReference>
<feature type="domain" description="Ig-like" evidence="5">
    <location>
        <begin position="1"/>
        <end position="88"/>
    </location>
</feature>
<dbReference type="Pfam" id="PF08205">
    <property type="entry name" value="C2-set_2"/>
    <property type="match status" value="2"/>
</dbReference>
<dbReference type="AlphaFoldDB" id="A0A9Q1B8G5"/>
<keyword evidence="3" id="KW-1015">Disulfide bond</keyword>
<evidence type="ECO:0000256" key="4">
    <source>
        <dbReference type="SAM" id="Phobius"/>
    </source>
</evidence>
<proteinExistence type="predicted"/>
<evidence type="ECO:0000313" key="6">
    <source>
        <dbReference type="EMBL" id="KAJ8017466.1"/>
    </source>
</evidence>
<dbReference type="PANTHER" id="PTHR44991">
    <property type="entry name" value="IMMUNOGLOBULIN SUPERFAMILY MEMBER 5"/>
    <property type="match status" value="1"/>
</dbReference>
<organism evidence="6 7">
    <name type="scientific">Holothuria leucospilota</name>
    <name type="common">Black long sea cucumber</name>
    <name type="synonym">Mertensiothuria leucospilota</name>
    <dbReference type="NCBI Taxonomy" id="206669"/>
    <lineage>
        <taxon>Eukaryota</taxon>
        <taxon>Metazoa</taxon>
        <taxon>Echinodermata</taxon>
        <taxon>Eleutherozoa</taxon>
        <taxon>Echinozoa</taxon>
        <taxon>Holothuroidea</taxon>
        <taxon>Aspidochirotacea</taxon>
        <taxon>Aspidochirotida</taxon>
        <taxon>Holothuriidae</taxon>
        <taxon>Holothuria</taxon>
    </lineage>
</organism>
<protein>
    <submittedName>
        <fullName evidence="6">Synaptogenesis protein syg-2</fullName>
    </submittedName>
</protein>
<dbReference type="InterPro" id="IPR013783">
    <property type="entry name" value="Ig-like_fold"/>
</dbReference>
<keyword evidence="4" id="KW-0812">Transmembrane</keyword>
<dbReference type="SUPFAM" id="SSF48726">
    <property type="entry name" value="Immunoglobulin"/>
    <property type="match status" value="2"/>
</dbReference>
<name>A0A9Q1B8G5_HOLLE</name>